<keyword evidence="2" id="KW-1003">Cell membrane</keyword>
<feature type="transmembrane region" description="Helical" evidence="6">
    <location>
        <begin position="6"/>
        <end position="28"/>
    </location>
</feature>
<proteinExistence type="predicted"/>
<evidence type="ECO:0000256" key="2">
    <source>
        <dbReference type="ARBA" id="ARBA00022475"/>
    </source>
</evidence>
<organism evidence="7">
    <name type="scientific">Bosea sp. NBC_00436</name>
    <dbReference type="NCBI Taxonomy" id="2969620"/>
    <lineage>
        <taxon>Bacteria</taxon>
        <taxon>Pseudomonadati</taxon>
        <taxon>Pseudomonadota</taxon>
        <taxon>Alphaproteobacteria</taxon>
        <taxon>Hyphomicrobiales</taxon>
        <taxon>Boseaceae</taxon>
        <taxon>Bosea</taxon>
    </lineage>
</organism>
<dbReference type="PANTHER" id="PTHR30086">
    <property type="entry name" value="ARGININE EXPORTER PROTEIN ARGO"/>
    <property type="match status" value="1"/>
</dbReference>
<feature type="transmembrane region" description="Helical" evidence="6">
    <location>
        <begin position="40"/>
        <end position="68"/>
    </location>
</feature>
<feature type="transmembrane region" description="Helical" evidence="6">
    <location>
        <begin position="111"/>
        <end position="133"/>
    </location>
</feature>
<dbReference type="PIRSF" id="PIRSF006324">
    <property type="entry name" value="LeuE"/>
    <property type="match status" value="1"/>
</dbReference>
<sequence>MSLETYAAYLLACIVIIIVPGPTVTLIVANSLKHGTRAGLLNVAGTQLGLGIMVLVAGIGLSSVIAALGHWFEWVRLAGAAYLIWLGWKMFRSAGADLDGSAPAKPPRGGFFLQGVLVALSNPKTLLFFGAFFPQFLDPARDHATQIAIMGATALAFAALSDGAYALLSGKAGHLLSRSRVRLLSKLSGGFLVGGGLWLASTRAS</sequence>
<feature type="transmembrane region" description="Helical" evidence="6">
    <location>
        <begin position="180"/>
        <end position="200"/>
    </location>
</feature>
<accession>A0A9E8CIM7</accession>
<dbReference type="Pfam" id="PF01810">
    <property type="entry name" value="LysE"/>
    <property type="match status" value="1"/>
</dbReference>
<name>A0A9E8CIM7_9HYPH</name>
<protein>
    <submittedName>
        <fullName evidence="7">LysE family translocator</fullName>
    </submittedName>
</protein>
<keyword evidence="3 6" id="KW-0812">Transmembrane</keyword>
<evidence type="ECO:0000256" key="4">
    <source>
        <dbReference type="ARBA" id="ARBA00022989"/>
    </source>
</evidence>
<evidence type="ECO:0000256" key="3">
    <source>
        <dbReference type="ARBA" id="ARBA00022692"/>
    </source>
</evidence>
<comment type="subcellular location">
    <subcellularLocation>
        <location evidence="1">Cell membrane</location>
        <topology evidence="1">Multi-pass membrane protein</topology>
    </subcellularLocation>
</comment>
<dbReference type="InterPro" id="IPR001123">
    <property type="entry name" value="LeuE-type"/>
</dbReference>
<reference evidence="7" key="1">
    <citation type="submission" date="2022-08" db="EMBL/GenBank/DDBJ databases">
        <title>Complete Genome Sequences of 2 Bosea sp. soil isolates.</title>
        <authorList>
            <person name="Alvarez Arevalo M."/>
            <person name="Sterndorff E.B."/>
            <person name="Faurdal D."/>
            <person name="Joergensen T.S."/>
            <person name="Weber T."/>
        </authorList>
    </citation>
    <scope>NUCLEOTIDE SEQUENCE</scope>
    <source>
        <strain evidence="7">NBC_00436</strain>
    </source>
</reference>
<dbReference type="AlphaFoldDB" id="A0A9E8CIM7"/>
<keyword evidence="5 6" id="KW-0472">Membrane</keyword>
<evidence type="ECO:0000256" key="6">
    <source>
        <dbReference type="SAM" id="Phobius"/>
    </source>
</evidence>
<dbReference type="GO" id="GO:0015171">
    <property type="term" value="F:amino acid transmembrane transporter activity"/>
    <property type="evidence" value="ECO:0007669"/>
    <property type="project" value="TreeGrafter"/>
</dbReference>
<feature type="transmembrane region" description="Helical" evidence="6">
    <location>
        <begin position="145"/>
        <end position="168"/>
    </location>
</feature>
<evidence type="ECO:0000313" key="7">
    <source>
        <dbReference type="EMBL" id="UZF84987.1"/>
    </source>
</evidence>
<dbReference type="EMBL" id="CP102774">
    <property type="protein sequence ID" value="UZF84987.1"/>
    <property type="molecule type" value="Genomic_DNA"/>
</dbReference>
<evidence type="ECO:0000256" key="5">
    <source>
        <dbReference type="ARBA" id="ARBA00023136"/>
    </source>
</evidence>
<keyword evidence="4 6" id="KW-1133">Transmembrane helix</keyword>
<evidence type="ECO:0000256" key="1">
    <source>
        <dbReference type="ARBA" id="ARBA00004651"/>
    </source>
</evidence>
<dbReference type="GO" id="GO:0005886">
    <property type="term" value="C:plasma membrane"/>
    <property type="evidence" value="ECO:0007669"/>
    <property type="project" value="UniProtKB-SubCell"/>
</dbReference>
<gene>
    <name evidence="7" type="ORF">NWE54_14185</name>
</gene>
<dbReference type="PANTHER" id="PTHR30086:SF20">
    <property type="entry name" value="ARGININE EXPORTER PROTEIN ARGO-RELATED"/>
    <property type="match status" value="1"/>
</dbReference>